<keyword evidence="7 11" id="KW-0547">Nucleotide-binding</keyword>
<dbReference type="InterPro" id="IPR001805">
    <property type="entry name" value="Adenokinase"/>
</dbReference>
<dbReference type="Proteomes" id="UP000224634">
    <property type="component" value="Unassembled WGS sequence"/>
</dbReference>
<dbReference type="Gene3D" id="3.30.1110.10">
    <property type="match status" value="1"/>
</dbReference>
<evidence type="ECO:0000256" key="4">
    <source>
        <dbReference type="ARBA" id="ARBA00012119"/>
    </source>
</evidence>
<dbReference type="GO" id="GO:0005524">
    <property type="term" value="F:ATP binding"/>
    <property type="evidence" value="ECO:0007669"/>
    <property type="project" value="UniProtKB-UniRule"/>
</dbReference>
<evidence type="ECO:0000256" key="9">
    <source>
        <dbReference type="ARBA" id="ARBA00022840"/>
    </source>
</evidence>
<dbReference type="Gene3D" id="3.40.1190.20">
    <property type="match status" value="1"/>
</dbReference>
<comment type="caution">
    <text evidence="13">The sequence shown here is derived from an EMBL/GenBank/DDBJ whole genome shotgun (WGS) entry which is preliminary data.</text>
</comment>
<organism evidence="13 14">
    <name type="scientific">Polytolypa hystricis (strain UAMH7299)</name>
    <dbReference type="NCBI Taxonomy" id="1447883"/>
    <lineage>
        <taxon>Eukaryota</taxon>
        <taxon>Fungi</taxon>
        <taxon>Dikarya</taxon>
        <taxon>Ascomycota</taxon>
        <taxon>Pezizomycotina</taxon>
        <taxon>Eurotiomycetes</taxon>
        <taxon>Eurotiomycetidae</taxon>
        <taxon>Onygenales</taxon>
        <taxon>Onygenales incertae sedis</taxon>
        <taxon>Polytolypa</taxon>
    </lineage>
</organism>
<sequence>MAAAEGYPLLCLENPLLGIFLLKNVSEQLMLIRFLSRYSGSGISNDSTLEKYGVKANDAILAEEKHMGLYEDLIQNHDAKLIAGGAAQNTARGAQYLLAPNSVLYIGCVGRDKYADILQEACNKAGLHTEYRVDDVQPTGRCGVIITGHNRSMVTHLAAANEYKIDHLKQPRVWSLVEKAKVYYVGGYHLTVCVPAILALAEEAAEKNKTFMLSLSAPFIPQFFKDQLASVIPYTDYILGNESEALAYAESQGWEITDIAEIAKKIASLPKKNTKQPRVVIITQGTDPTIAAVSDEAGNVQVKQTSVRAISAEEIYDTNGAGDAFAGGFCAGIVEGKSLEESVDMGHWLASLSIRELGPS</sequence>
<dbReference type="GO" id="GO:0006144">
    <property type="term" value="P:purine nucleobase metabolic process"/>
    <property type="evidence" value="ECO:0007669"/>
    <property type="project" value="TreeGrafter"/>
</dbReference>
<dbReference type="GO" id="GO:0006166">
    <property type="term" value="P:purine ribonucleoside salvage"/>
    <property type="evidence" value="ECO:0007669"/>
    <property type="project" value="UniProtKB-KW"/>
</dbReference>
<dbReference type="SUPFAM" id="SSF53613">
    <property type="entry name" value="Ribokinase-like"/>
    <property type="match status" value="1"/>
</dbReference>
<dbReference type="PRINTS" id="PR00989">
    <property type="entry name" value="ADENOKINASE"/>
</dbReference>
<name>A0A2B7YH58_POLH7</name>
<dbReference type="UniPathway" id="UPA00588">
    <property type="reaction ID" value="UER00659"/>
</dbReference>
<dbReference type="GO" id="GO:0044209">
    <property type="term" value="P:AMP salvage"/>
    <property type="evidence" value="ECO:0007669"/>
    <property type="project" value="UniProtKB-UniRule"/>
</dbReference>
<evidence type="ECO:0000256" key="11">
    <source>
        <dbReference type="RuleBase" id="RU368116"/>
    </source>
</evidence>
<evidence type="ECO:0000256" key="10">
    <source>
        <dbReference type="PIRSR" id="PIRSR601805-1"/>
    </source>
</evidence>
<feature type="domain" description="Carbohydrate kinase PfkB" evidence="12">
    <location>
        <begin position="49"/>
        <end position="359"/>
    </location>
</feature>
<evidence type="ECO:0000256" key="1">
    <source>
        <dbReference type="ARBA" id="ARBA00001946"/>
    </source>
</evidence>
<dbReference type="FunFam" id="3.40.1190.20:FF:000014">
    <property type="entry name" value="ADO1p Adenosine kinase"/>
    <property type="match status" value="1"/>
</dbReference>
<reference evidence="13 14" key="1">
    <citation type="submission" date="2017-10" db="EMBL/GenBank/DDBJ databases">
        <title>Comparative genomics in systemic dimorphic fungi from Ajellomycetaceae.</title>
        <authorList>
            <person name="Munoz J.F."/>
            <person name="Mcewen J.G."/>
            <person name="Clay O.K."/>
            <person name="Cuomo C.A."/>
        </authorList>
    </citation>
    <scope>NUCLEOTIDE SEQUENCE [LARGE SCALE GENOMIC DNA]</scope>
    <source>
        <strain evidence="13 14">UAMH7299</strain>
    </source>
</reference>
<protein>
    <recommendedName>
        <fullName evidence="4 11">Adenosine kinase</fullName>
        <shortName evidence="11">AK</shortName>
        <ecNumber evidence="4 11">2.7.1.20</ecNumber>
    </recommendedName>
    <alternativeName>
        <fullName evidence="11">Adenosine 5'-phosphotransferase</fullName>
    </alternativeName>
</protein>
<evidence type="ECO:0000256" key="5">
    <source>
        <dbReference type="ARBA" id="ARBA00022679"/>
    </source>
</evidence>
<comment type="cofactor">
    <cofactor evidence="1 11">
        <name>Mg(2+)</name>
        <dbReference type="ChEBI" id="CHEBI:18420"/>
    </cofactor>
</comment>
<keyword evidence="11" id="KW-0460">Magnesium</keyword>
<dbReference type="EC" id="2.7.1.20" evidence="4 11"/>
<gene>
    <name evidence="13" type="ORF">AJ80_02524</name>
</gene>
<dbReference type="Pfam" id="PF00294">
    <property type="entry name" value="PfkB"/>
    <property type="match status" value="1"/>
</dbReference>
<comment type="catalytic activity">
    <reaction evidence="11">
        <text>adenosine + ATP = AMP + ADP + H(+)</text>
        <dbReference type="Rhea" id="RHEA:20824"/>
        <dbReference type="ChEBI" id="CHEBI:15378"/>
        <dbReference type="ChEBI" id="CHEBI:16335"/>
        <dbReference type="ChEBI" id="CHEBI:30616"/>
        <dbReference type="ChEBI" id="CHEBI:456215"/>
        <dbReference type="ChEBI" id="CHEBI:456216"/>
        <dbReference type="EC" id="2.7.1.20"/>
    </reaction>
</comment>
<dbReference type="InterPro" id="IPR029056">
    <property type="entry name" value="Ribokinase-like"/>
</dbReference>
<evidence type="ECO:0000259" key="12">
    <source>
        <dbReference type="Pfam" id="PF00294"/>
    </source>
</evidence>
<keyword evidence="5 11" id="KW-0808">Transferase</keyword>
<dbReference type="PANTHER" id="PTHR45769">
    <property type="entry name" value="ADENOSINE KINASE"/>
    <property type="match status" value="1"/>
</dbReference>
<comment type="pathway">
    <text evidence="2 11">Purine metabolism; AMP biosynthesis via salvage pathway; AMP from adenosine: step 1/1.</text>
</comment>
<evidence type="ECO:0000256" key="7">
    <source>
        <dbReference type="ARBA" id="ARBA00022741"/>
    </source>
</evidence>
<dbReference type="GO" id="GO:0004001">
    <property type="term" value="F:adenosine kinase activity"/>
    <property type="evidence" value="ECO:0007669"/>
    <property type="project" value="UniProtKB-UniRule"/>
</dbReference>
<accession>A0A2B7YH58</accession>
<keyword evidence="8 11" id="KW-0418">Kinase</keyword>
<comment type="function">
    <text evidence="11">ATP dependent phosphorylation of adenosine and other related nucleoside analogs to monophosphate derivatives.</text>
</comment>
<dbReference type="EMBL" id="PDNA01000024">
    <property type="protein sequence ID" value="PGH23414.1"/>
    <property type="molecule type" value="Genomic_DNA"/>
</dbReference>
<dbReference type="PANTHER" id="PTHR45769:SF3">
    <property type="entry name" value="ADENOSINE KINASE"/>
    <property type="match status" value="1"/>
</dbReference>
<feature type="active site" description="Proton acceptor" evidence="10">
    <location>
        <position position="323"/>
    </location>
</feature>
<keyword evidence="6 11" id="KW-0660">Purine salvage</keyword>
<dbReference type="CDD" id="cd01168">
    <property type="entry name" value="adenosine_kinase"/>
    <property type="match status" value="1"/>
</dbReference>
<evidence type="ECO:0000256" key="6">
    <source>
        <dbReference type="ARBA" id="ARBA00022726"/>
    </source>
</evidence>
<dbReference type="OrthoDB" id="432447at2759"/>
<dbReference type="InterPro" id="IPR011611">
    <property type="entry name" value="PfkB_dom"/>
</dbReference>
<dbReference type="STRING" id="1447883.A0A2B7YH58"/>
<evidence type="ECO:0000256" key="3">
    <source>
        <dbReference type="ARBA" id="ARBA00010688"/>
    </source>
</evidence>
<comment type="similarity">
    <text evidence="3 11">Belongs to the carbohydrate kinase PfkB family.</text>
</comment>
<keyword evidence="14" id="KW-1185">Reference proteome</keyword>
<evidence type="ECO:0000313" key="14">
    <source>
        <dbReference type="Proteomes" id="UP000224634"/>
    </source>
</evidence>
<evidence type="ECO:0000256" key="2">
    <source>
        <dbReference type="ARBA" id="ARBA00004801"/>
    </source>
</evidence>
<evidence type="ECO:0000313" key="13">
    <source>
        <dbReference type="EMBL" id="PGH23414.1"/>
    </source>
</evidence>
<evidence type="ECO:0000256" key="8">
    <source>
        <dbReference type="ARBA" id="ARBA00022777"/>
    </source>
</evidence>
<dbReference type="AlphaFoldDB" id="A0A2B7YH58"/>
<proteinExistence type="inferred from homology"/>
<dbReference type="GO" id="GO:0005829">
    <property type="term" value="C:cytosol"/>
    <property type="evidence" value="ECO:0007669"/>
    <property type="project" value="TreeGrafter"/>
</dbReference>
<keyword evidence="9 11" id="KW-0067">ATP-binding</keyword>
<dbReference type="GO" id="GO:0005634">
    <property type="term" value="C:nucleus"/>
    <property type="evidence" value="ECO:0007669"/>
    <property type="project" value="TreeGrafter"/>
</dbReference>